<evidence type="ECO:0000313" key="3">
    <source>
        <dbReference type="Proteomes" id="UP001607303"/>
    </source>
</evidence>
<proteinExistence type="predicted"/>
<feature type="compositionally biased region" description="Basic and acidic residues" evidence="1">
    <location>
        <begin position="129"/>
        <end position="138"/>
    </location>
</feature>
<dbReference type="Proteomes" id="UP001607303">
    <property type="component" value="Unassembled WGS sequence"/>
</dbReference>
<feature type="compositionally biased region" description="Basic residues" evidence="1">
    <location>
        <begin position="117"/>
        <end position="128"/>
    </location>
</feature>
<comment type="caution">
    <text evidence="2">The sequence shown here is derived from an EMBL/GenBank/DDBJ whole genome shotgun (WGS) entry which is preliminary data.</text>
</comment>
<accession>A0ABD2BL23</accession>
<feature type="region of interest" description="Disordered" evidence="1">
    <location>
        <begin position="70"/>
        <end position="89"/>
    </location>
</feature>
<evidence type="ECO:0000256" key="1">
    <source>
        <dbReference type="SAM" id="MobiDB-lite"/>
    </source>
</evidence>
<dbReference type="AlphaFoldDB" id="A0ABD2BL23"/>
<evidence type="ECO:0000313" key="2">
    <source>
        <dbReference type="EMBL" id="KAL2733461.1"/>
    </source>
</evidence>
<feature type="region of interest" description="Disordered" evidence="1">
    <location>
        <begin position="109"/>
        <end position="142"/>
    </location>
</feature>
<protein>
    <submittedName>
        <fullName evidence="2">Uncharacterized protein</fullName>
    </submittedName>
</protein>
<feature type="region of interest" description="Disordered" evidence="1">
    <location>
        <begin position="1"/>
        <end position="61"/>
    </location>
</feature>
<gene>
    <name evidence="2" type="ORF">V1477_014429</name>
</gene>
<reference evidence="2 3" key="1">
    <citation type="journal article" date="2024" name="Ann. Entomol. Soc. Am.">
        <title>Genomic analyses of the southern and eastern yellowjacket wasps (Hymenoptera: Vespidae) reveal evolutionary signatures of social life.</title>
        <authorList>
            <person name="Catto M.A."/>
            <person name="Caine P.B."/>
            <person name="Orr S.E."/>
            <person name="Hunt B.G."/>
            <person name="Goodisman M.A.D."/>
        </authorList>
    </citation>
    <scope>NUCLEOTIDE SEQUENCE [LARGE SCALE GENOMIC DNA]</scope>
    <source>
        <strain evidence="2">232</strain>
        <tissue evidence="2">Head and thorax</tissue>
    </source>
</reference>
<feature type="compositionally biased region" description="Acidic residues" evidence="1">
    <location>
        <begin position="26"/>
        <end position="54"/>
    </location>
</feature>
<sequence>MRPCLGRVLKRETKKGYDEVGRNGDKDEDEDEDDDDGDDDDDDDDKNDDDEEEKENAKICQLQRGLRSSFESIRQVSGAKKSADRDIPDGTKDILITLKGWYEQKREAVGGGGGLARSRKNNNIKKSKKSESKNESKSKSKSNSNDAIVVVVVAIVVGGSIEDRRRRLDSTSDQNDLFHGTFFRSTDFELARILLLRSRSLRGRITTSSSKREKISSRLVCLERGMSEGERSVTTPRIGWRKLTDPGD</sequence>
<dbReference type="EMBL" id="JAYRBN010000074">
    <property type="protein sequence ID" value="KAL2733461.1"/>
    <property type="molecule type" value="Genomic_DNA"/>
</dbReference>
<organism evidence="2 3">
    <name type="scientific">Vespula maculifrons</name>
    <name type="common">Eastern yellow jacket</name>
    <name type="synonym">Wasp</name>
    <dbReference type="NCBI Taxonomy" id="7453"/>
    <lineage>
        <taxon>Eukaryota</taxon>
        <taxon>Metazoa</taxon>
        <taxon>Ecdysozoa</taxon>
        <taxon>Arthropoda</taxon>
        <taxon>Hexapoda</taxon>
        <taxon>Insecta</taxon>
        <taxon>Pterygota</taxon>
        <taxon>Neoptera</taxon>
        <taxon>Endopterygota</taxon>
        <taxon>Hymenoptera</taxon>
        <taxon>Apocrita</taxon>
        <taxon>Aculeata</taxon>
        <taxon>Vespoidea</taxon>
        <taxon>Vespidae</taxon>
        <taxon>Vespinae</taxon>
        <taxon>Vespula</taxon>
    </lineage>
</organism>
<name>A0ABD2BL23_VESMC</name>
<keyword evidence="3" id="KW-1185">Reference proteome</keyword>
<feature type="compositionally biased region" description="Basic and acidic residues" evidence="1">
    <location>
        <begin position="9"/>
        <end position="25"/>
    </location>
</feature>